<organism evidence="1">
    <name type="scientific">Tetraodon nigroviridis</name>
    <name type="common">Spotted green pufferfish</name>
    <name type="synonym">Chelonodon nigroviridis</name>
    <dbReference type="NCBI Taxonomy" id="99883"/>
    <lineage>
        <taxon>Eukaryota</taxon>
        <taxon>Metazoa</taxon>
        <taxon>Chordata</taxon>
        <taxon>Craniata</taxon>
        <taxon>Vertebrata</taxon>
        <taxon>Euteleostomi</taxon>
        <taxon>Actinopterygii</taxon>
        <taxon>Neopterygii</taxon>
        <taxon>Teleostei</taxon>
        <taxon>Neoteleostei</taxon>
        <taxon>Acanthomorphata</taxon>
        <taxon>Eupercaria</taxon>
        <taxon>Tetraodontiformes</taxon>
        <taxon>Tetradontoidea</taxon>
        <taxon>Tetraodontidae</taxon>
        <taxon>Tetraodon</taxon>
    </lineage>
</organism>
<dbReference type="KEGG" id="tng:GSTEN00019711G001"/>
<gene>
    <name evidence="1" type="ORF">GSTENG00019711001</name>
</gene>
<dbReference type="EMBL" id="CAAE01014625">
    <property type="protein sequence ID" value="CAG01080.1"/>
    <property type="molecule type" value="Genomic_DNA"/>
</dbReference>
<reference evidence="1" key="2">
    <citation type="submission" date="2004-02" db="EMBL/GenBank/DDBJ databases">
        <authorList>
            <consortium name="Genoscope"/>
            <consortium name="Whitehead Institute Centre for Genome Research"/>
        </authorList>
    </citation>
    <scope>NUCLEOTIDE SEQUENCE</scope>
</reference>
<protein>
    <submittedName>
        <fullName evidence="1">(spotted green pufferfish) hypothetical protein</fullName>
    </submittedName>
</protein>
<sequence>MAVYDEDLLKNPFYVALEKQRPDLCSRVAQVHGVVSR</sequence>
<name>Q4SE52_TETNG</name>
<comment type="caution">
    <text evidence="1">The sequence shown here is derived from an EMBL/GenBank/DDBJ whole genome shotgun (WGS) entry which is preliminary data.</text>
</comment>
<proteinExistence type="predicted"/>
<dbReference type="AlphaFoldDB" id="Q4SE52"/>
<evidence type="ECO:0000313" key="1">
    <source>
        <dbReference type="EMBL" id="CAG01080.1"/>
    </source>
</evidence>
<reference evidence="1" key="1">
    <citation type="journal article" date="2004" name="Nature">
        <title>Genome duplication in the teleost fish Tetraodon nigroviridis reveals the early vertebrate proto-karyotype.</title>
        <authorList>
            <person name="Jaillon O."/>
            <person name="Aury J.-M."/>
            <person name="Brunet F."/>
            <person name="Petit J.-L."/>
            <person name="Stange-Thomann N."/>
            <person name="Mauceli E."/>
            <person name="Bouneau L."/>
            <person name="Fischer C."/>
            <person name="Ozouf-Costaz C."/>
            <person name="Bernot A."/>
            <person name="Nicaud S."/>
            <person name="Jaffe D."/>
            <person name="Fisher S."/>
            <person name="Lutfalla G."/>
            <person name="Dossat C."/>
            <person name="Segurens B."/>
            <person name="Dasilva C."/>
            <person name="Salanoubat M."/>
            <person name="Levy M."/>
            <person name="Boudet N."/>
            <person name="Castellano S."/>
            <person name="Anthouard V."/>
            <person name="Jubin C."/>
            <person name="Castelli V."/>
            <person name="Katinka M."/>
            <person name="Vacherie B."/>
            <person name="Biemont C."/>
            <person name="Skalli Z."/>
            <person name="Cattolico L."/>
            <person name="Poulain J."/>
            <person name="De Berardinis V."/>
            <person name="Cruaud C."/>
            <person name="Duprat S."/>
            <person name="Brottier P."/>
            <person name="Coutanceau J.-P."/>
            <person name="Gouzy J."/>
            <person name="Parra G."/>
            <person name="Lardier G."/>
            <person name="Chapple C."/>
            <person name="McKernan K.J."/>
            <person name="McEwan P."/>
            <person name="Bosak S."/>
            <person name="Kellis M."/>
            <person name="Volff J.-N."/>
            <person name="Guigo R."/>
            <person name="Zody M.C."/>
            <person name="Mesirov J."/>
            <person name="Lindblad-Toh K."/>
            <person name="Birren B."/>
            <person name="Nusbaum C."/>
            <person name="Kahn D."/>
            <person name="Robinson-Rechavi M."/>
            <person name="Laudet V."/>
            <person name="Schachter V."/>
            <person name="Quetier F."/>
            <person name="Saurin W."/>
            <person name="Scarpelli C."/>
            <person name="Wincker P."/>
            <person name="Lander E.S."/>
            <person name="Weissenbach J."/>
            <person name="Roest Crollius H."/>
        </authorList>
    </citation>
    <scope>NUCLEOTIDE SEQUENCE [LARGE SCALE GENOMIC DNA]</scope>
</reference>
<accession>Q4SE52</accession>
<dbReference type="OrthoDB" id="411646at2759"/>